<dbReference type="PANTHER" id="PTHR30558">
    <property type="entry name" value="EXBD MEMBRANE COMPONENT OF PMF-DRIVEN MACROMOLECULE IMPORT SYSTEM"/>
    <property type="match status" value="1"/>
</dbReference>
<feature type="transmembrane region" description="Helical" evidence="13">
    <location>
        <begin position="21"/>
        <end position="41"/>
    </location>
</feature>
<evidence type="ECO:0000256" key="11">
    <source>
        <dbReference type="ARBA" id="ARBA00023136"/>
    </source>
</evidence>
<name>A0A7X6DH85_9BURK</name>
<comment type="subunit">
    <text evidence="4">The accessory proteins ExbB and ExbD seem to form a complex with TonB.</text>
</comment>
<dbReference type="PANTHER" id="PTHR30558:SF12">
    <property type="entry name" value="BIOPOLYMER TRANSPORT PROTEIN EXBD"/>
    <property type="match status" value="1"/>
</dbReference>
<evidence type="ECO:0000313" key="15">
    <source>
        <dbReference type="Proteomes" id="UP000521868"/>
    </source>
</evidence>
<keyword evidence="10 13" id="KW-1133">Transmembrane helix</keyword>
<evidence type="ECO:0000256" key="1">
    <source>
        <dbReference type="ARBA" id="ARBA00003540"/>
    </source>
</evidence>
<protein>
    <submittedName>
        <fullName evidence="14">Biopolymer transporter ExbD</fullName>
    </submittedName>
</protein>
<dbReference type="RefSeq" id="WP_168108255.1">
    <property type="nucleotide sequence ID" value="NZ_VTOX01000005.1"/>
</dbReference>
<keyword evidence="8 12" id="KW-0812">Transmembrane</keyword>
<reference evidence="14 15" key="1">
    <citation type="journal article" date="2020" name="Nature">
        <title>Bacterial chemolithoautotrophy via manganese oxidation.</title>
        <authorList>
            <person name="Yu H."/>
            <person name="Leadbetter J.R."/>
        </authorList>
    </citation>
    <scope>NUCLEOTIDE SEQUENCE [LARGE SCALE GENOMIC DNA]</scope>
    <source>
        <strain evidence="14 15">RBP-1</strain>
    </source>
</reference>
<evidence type="ECO:0000256" key="6">
    <source>
        <dbReference type="ARBA" id="ARBA00022475"/>
    </source>
</evidence>
<evidence type="ECO:0000256" key="5">
    <source>
        <dbReference type="ARBA" id="ARBA00022448"/>
    </source>
</evidence>
<evidence type="ECO:0000256" key="3">
    <source>
        <dbReference type="ARBA" id="ARBA00005811"/>
    </source>
</evidence>
<dbReference type="InterPro" id="IPR003400">
    <property type="entry name" value="ExbD"/>
</dbReference>
<keyword evidence="9 12" id="KW-0653">Protein transport</keyword>
<evidence type="ECO:0000313" key="14">
    <source>
        <dbReference type="EMBL" id="NKE67124.1"/>
    </source>
</evidence>
<keyword evidence="11 13" id="KW-0472">Membrane</keyword>
<dbReference type="EMBL" id="VTOX01000005">
    <property type="protein sequence ID" value="NKE67124.1"/>
    <property type="molecule type" value="Genomic_DNA"/>
</dbReference>
<comment type="function">
    <text evidence="1">Involved in the TonB-dependent energy-dependent transport of various receptor-bound substrates.</text>
</comment>
<keyword evidence="6" id="KW-1003">Cell membrane</keyword>
<evidence type="ECO:0000256" key="7">
    <source>
        <dbReference type="ARBA" id="ARBA00022519"/>
    </source>
</evidence>
<keyword evidence="5 12" id="KW-0813">Transport</keyword>
<comment type="caution">
    <text evidence="14">The sequence shown here is derived from an EMBL/GenBank/DDBJ whole genome shotgun (WGS) entry which is preliminary data.</text>
</comment>
<dbReference type="GO" id="GO:0015031">
    <property type="term" value="P:protein transport"/>
    <property type="evidence" value="ECO:0007669"/>
    <property type="project" value="UniProtKB-KW"/>
</dbReference>
<dbReference type="GO" id="GO:0022857">
    <property type="term" value="F:transmembrane transporter activity"/>
    <property type="evidence" value="ECO:0007669"/>
    <property type="project" value="InterPro"/>
</dbReference>
<gene>
    <name evidence="14" type="ORF">RAMLITH_14965</name>
</gene>
<keyword evidence="7" id="KW-0997">Cell inner membrane</keyword>
<evidence type="ECO:0000256" key="10">
    <source>
        <dbReference type="ARBA" id="ARBA00022989"/>
    </source>
</evidence>
<dbReference type="Pfam" id="PF02472">
    <property type="entry name" value="ExbD"/>
    <property type="match status" value="1"/>
</dbReference>
<accession>A0A7X6DH85</accession>
<evidence type="ECO:0000256" key="13">
    <source>
        <dbReference type="SAM" id="Phobius"/>
    </source>
</evidence>
<dbReference type="AlphaFoldDB" id="A0A7X6DH85"/>
<sequence>MGLKSRRFGAGDPEVMMDINTTPLIDVMLVLLVMLIITIPIQLHAVNLEMPVGVPPDNAIKPEKVQIDIDDKSLVYWQGLPVSAEELDQKMTLVAQQPVPPEIHLRPNKDAQYAVFANVLSTTKRKGLTKVAVIGSEQFVQ</sequence>
<comment type="similarity">
    <text evidence="3 12">Belongs to the ExbD/TolR family.</text>
</comment>
<keyword evidence="15" id="KW-1185">Reference proteome</keyword>
<comment type="subcellular location">
    <subcellularLocation>
        <location evidence="2">Cell inner membrane</location>
        <topology evidence="2">Single-pass type II membrane protein</topology>
    </subcellularLocation>
    <subcellularLocation>
        <location evidence="12">Cell membrane</location>
        <topology evidence="12">Single-pass type II membrane protein</topology>
    </subcellularLocation>
</comment>
<proteinExistence type="inferred from homology"/>
<dbReference type="Proteomes" id="UP000521868">
    <property type="component" value="Unassembled WGS sequence"/>
</dbReference>
<evidence type="ECO:0000256" key="12">
    <source>
        <dbReference type="RuleBase" id="RU003879"/>
    </source>
</evidence>
<dbReference type="GO" id="GO:0005886">
    <property type="term" value="C:plasma membrane"/>
    <property type="evidence" value="ECO:0007669"/>
    <property type="project" value="UniProtKB-SubCell"/>
</dbReference>
<evidence type="ECO:0000256" key="2">
    <source>
        <dbReference type="ARBA" id="ARBA00004249"/>
    </source>
</evidence>
<evidence type="ECO:0000256" key="9">
    <source>
        <dbReference type="ARBA" id="ARBA00022927"/>
    </source>
</evidence>
<dbReference type="Gene3D" id="3.30.420.270">
    <property type="match status" value="1"/>
</dbReference>
<organism evidence="14 15">
    <name type="scientific">Ramlibacter lithotrophicus</name>
    <dbReference type="NCBI Taxonomy" id="2606681"/>
    <lineage>
        <taxon>Bacteria</taxon>
        <taxon>Pseudomonadati</taxon>
        <taxon>Pseudomonadota</taxon>
        <taxon>Betaproteobacteria</taxon>
        <taxon>Burkholderiales</taxon>
        <taxon>Comamonadaceae</taxon>
        <taxon>Ramlibacter</taxon>
    </lineage>
</organism>
<evidence type="ECO:0000256" key="8">
    <source>
        <dbReference type="ARBA" id="ARBA00022692"/>
    </source>
</evidence>
<evidence type="ECO:0000256" key="4">
    <source>
        <dbReference type="ARBA" id="ARBA00011471"/>
    </source>
</evidence>